<evidence type="ECO:0000313" key="2">
    <source>
        <dbReference type="Proteomes" id="UP000190897"/>
    </source>
</evidence>
<evidence type="ECO:0000313" key="1">
    <source>
        <dbReference type="EMBL" id="SKB46036.1"/>
    </source>
</evidence>
<dbReference type="SUPFAM" id="SSF52833">
    <property type="entry name" value="Thioredoxin-like"/>
    <property type="match status" value="1"/>
</dbReference>
<dbReference type="AlphaFoldDB" id="A0A1T5BFL1"/>
<dbReference type="OrthoDB" id="677051at2"/>
<dbReference type="NCBIfam" id="TIGR04019">
    <property type="entry name" value="B_thiol_YtxJ"/>
    <property type="match status" value="1"/>
</dbReference>
<dbReference type="Gene3D" id="3.40.30.10">
    <property type="entry name" value="Glutaredoxin"/>
    <property type="match status" value="1"/>
</dbReference>
<dbReference type="STRING" id="651661.SAMN05660293_00310"/>
<dbReference type="InterPro" id="IPR036249">
    <property type="entry name" value="Thioredoxin-like_sf"/>
</dbReference>
<dbReference type="InterPro" id="IPR022551">
    <property type="entry name" value="BrxC"/>
</dbReference>
<organism evidence="1 2">
    <name type="scientific">Dyadobacter psychrophilus</name>
    <dbReference type="NCBI Taxonomy" id="651661"/>
    <lineage>
        <taxon>Bacteria</taxon>
        <taxon>Pseudomonadati</taxon>
        <taxon>Bacteroidota</taxon>
        <taxon>Cytophagia</taxon>
        <taxon>Cytophagales</taxon>
        <taxon>Spirosomataceae</taxon>
        <taxon>Dyadobacter</taxon>
    </lineage>
</organism>
<name>A0A1T5BFL1_9BACT</name>
<keyword evidence="2" id="KW-1185">Reference proteome</keyword>
<proteinExistence type="predicted"/>
<reference evidence="2" key="1">
    <citation type="submission" date="2017-02" db="EMBL/GenBank/DDBJ databases">
        <authorList>
            <person name="Varghese N."/>
            <person name="Submissions S."/>
        </authorList>
    </citation>
    <scope>NUCLEOTIDE SEQUENCE [LARGE SCALE GENOMIC DNA]</scope>
    <source>
        <strain evidence="2">DSM 22270</strain>
    </source>
</reference>
<dbReference type="Pfam" id="PF11009">
    <property type="entry name" value="BrxC"/>
    <property type="match status" value="1"/>
</dbReference>
<dbReference type="Proteomes" id="UP000190897">
    <property type="component" value="Unassembled WGS sequence"/>
</dbReference>
<accession>A0A1T5BFL1</accession>
<dbReference type="RefSeq" id="WP_082212910.1">
    <property type="nucleotide sequence ID" value="NZ_FUZA01000001.1"/>
</dbReference>
<dbReference type="EMBL" id="FUZA01000001">
    <property type="protein sequence ID" value="SKB46036.1"/>
    <property type="molecule type" value="Genomic_DNA"/>
</dbReference>
<protein>
    <submittedName>
        <fullName evidence="1">Bacillithiol system protein YtxJ</fullName>
    </submittedName>
</protein>
<gene>
    <name evidence="1" type="ORF">SAMN05660293_00310</name>
</gene>
<sequence length="110" mass="12641">MNWITINSTEEVEQIYKSSEYAIIYKHSPRCMTSLMAYRQLKSDVNTVPHVDVPLYIVDVVNNRSESMSIANSFNVQHESPQLLVVKNGECVFDASHEDISLHDTLSYFQ</sequence>